<proteinExistence type="inferred from homology"/>
<dbReference type="FunCoup" id="A0LPA6">
    <property type="interactions" value="108"/>
</dbReference>
<dbReference type="GO" id="GO:0055085">
    <property type="term" value="P:transmembrane transport"/>
    <property type="evidence" value="ECO:0007669"/>
    <property type="project" value="InterPro"/>
</dbReference>
<dbReference type="PIRSF" id="PIRSF006470">
    <property type="entry name" value="DctB"/>
    <property type="match status" value="1"/>
</dbReference>
<comment type="similarity">
    <text evidence="1">Belongs to the bacterial solute-binding protein 7 family.</text>
</comment>
<dbReference type="STRING" id="335543.Sfum_3588"/>
<evidence type="ECO:0000256" key="3">
    <source>
        <dbReference type="ARBA" id="ARBA00022729"/>
    </source>
</evidence>
<dbReference type="GO" id="GO:0030288">
    <property type="term" value="C:outer membrane-bounded periplasmic space"/>
    <property type="evidence" value="ECO:0007669"/>
    <property type="project" value="InterPro"/>
</dbReference>
<evidence type="ECO:0000313" key="5">
    <source>
        <dbReference type="EMBL" id="ABK19258.1"/>
    </source>
</evidence>
<dbReference type="OrthoDB" id="8690069at2"/>
<gene>
    <name evidence="5" type="ordered locus">Sfum_3588</name>
</gene>
<dbReference type="Gene3D" id="3.40.190.170">
    <property type="entry name" value="Bacterial extracellular solute-binding protein, family 7"/>
    <property type="match status" value="1"/>
</dbReference>
<dbReference type="InterPro" id="IPR018389">
    <property type="entry name" value="DctP_fam"/>
</dbReference>
<dbReference type="InterPro" id="IPR038404">
    <property type="entry name" value="TRAP_DctP_sf"/>
</dbReference>
<dbReference type="PANTHER" id="PTHR33376">
    <property type="match status" value="1"/>
</dbReference>
<sequence length="336" mass="37734">MKSHHRSFHVVFALIVVFLLASTVSVQAAEYRIRVANPVAADHSWGRGAEFFKQEVEKASGGKISVEVHHAGALGKVRETMEMVRMGTLESALGGVANFQRNVPELGITVLPYLWKDLKRQFEVLEGPPGKELEKRMLAAGFHSLGFWDNGFRHVSNNRKPIETVDDLKGLKIRTLPTPVHTGFFKACGAAPTPMDFTELFEALRSGVVDAQENPPSMTYTARFYEVQKYYSLTGHVNEVGCFIMNKTFFDKLPKDLQAVVDAAARKTRAWQWAENDKDNAKYLKEMEKAGMKVNTLSEAELAKFRKIALELYPEAIKDFGKDGKMLTDMFVKANQ</sequence>
<dbReference type="Pfam" id="PF03480">
    <property type="entry name" value="DctP"/>
    <property type="match status" value="1"/>
</dbReference>
<feature type="signal peptide" evidence="4">
    <location>
        <begin position="1"/>
        <end position="28"/>
    </location>
</feature>
<dbReference type="InterPro" id="IPR004682">
    <property type="entry name" value="TRAP_DctP"/>
</dbReference>
<dbReference type="RefSeq" id="WP_011700383.1">
    <property type="nucleotide sequence ID" value="NC_008554.1"/>
</dbReference>
<dbReference type="InParanoid" id="A0LPA6"/>
<dbReference type="eggNOG" id="COG1638">
    <property type="taxonomic scope" value="Bacteria"/>
</dbReference>
<keyword evidence="3 4" id="KW-0732">Signal</keyword>
<dbReference type="KEGG" id="sfu:Sfum_3588"/>
<dbReference type="PANTHER" id="PTHR33376:SF7">
    <property type="entry name" value="C4-DICARBOXYLATE-BINDING PROTEIN DCTB"/>
    <property type="match status" value="1"/>
</dbReference>
<evidence type="ECO:0000256" key="4">
    <source>
        <dbReference type="SAM" id="SignalP"/>
    </source>
</evidence>
<dbReference type="HOGENOM" id="CLU_036176_1_3_7"/>
<dbReference type="Proteomes" id="UP000001784">
    <property type="component" value="Chromosome"/>
</dbReference>
<accession>A0LPA6</accession>
<evidence type="ECO:0000256" key="2">
    <source>
        <dbReference type="ARBA" id="ARBA00022448"/>
    </source>
</evidence>
<protein>
    <submittedName>
        <fullName evidence="5">TRAP dicarboxylate transporter, DctP subunit</fullName>
    </submittedName>
</protein>
<dbReference type="AlphaFoldDB" id="A0LPA6"/>
<dbReference type="EMBL" id="CP000478">
    <property type="protein sequence ID" value="ABK19258.1"/>
    <property type="molecule type" value="Genomic_DNA"/>
</dbReference>
<evidence type="ECO:0000256" key="1">
    <source>
        <dbReference type="ARBA" id="ARBA00009023"/>
    </source>
</evidence>
<dbReference type="NCBIfam" id="NF037995">
    <property type="entry name" value="TRAP_S1"/>
    <property type="match status" value="1"/>
</dbReference>
<keyword evidence="2" id="KW-0813">Transport</keyword>
<keyword evidence="6" id="KW-1185">Reference proteome</keyword>
<dbReference type="SUPFAM" id="SSF53850">
    <property type="entry name" value="Periplasmic binding protein-like II"/>
    <property type="match status" value="1"/>
</dbReference>
<dbReference type="NCBIfam" id="TIGR00787">
    <property type="entry name" value="dctP"/>
    <property type="match status" value="1"/>
</dbReference>
<name>A0LPA6_SYNFM</name>
<feature type="chain" id="PRO_5002626375" evidence="4">
    <location>
        <begin position="29"/>
        <end position="336"/>
    </location>
</feature>
<reference evidence="5 6" key="1">
    <citation type="submission" date="2006-10" db="EMBL/GenBank/DDBJ databases">
        <title>Complete sequence of Syntrophobacter fumaroxidans MPOB.</title>
        <authorList>
            <consortium name="US DOE Joint Genome Institute"/>
            <person name="Copeland A."/>
            <person name="Lucas S."/>
            <person name="Lapidus A."/>
            <person name="Barry K."/>
            <person name="Detter J.C."/>
            <person name="Glavina del Rio T."/>
            <person name="Hammon N."/>
            <person name="Israni S."/>
            <person name="Pitluck S."/>
            <person name="Goltsman E.G."/>
            <person name="Martinez M."/>
            <person name="Schmutz J."/>
            <person name="Larimer F."/>
            <person name="Land M."/>
            <person name="Hauser L."/>
            <person name="Kyrpides N."/>
            <person name="Kim E."/>
            <person name="Boone D.R."/>
            <person name="Brockman F."/>
            <person name="Culley D."/>
            <person name="Ferry J."/>
            <person name="Gunsalus R."/>
            <person name="McInerney M.J."/>
            <person name="Morrison M."/>
            <person name="Plugge C."/>
            <person name="Rohlin L."/>
            <person name="Scholten J."/>
            <person name="Sieber J."/>
            <person name="Stams A.J.M."/>
            <person name="Worm P."/>
            <person name="Henstra A.M."/>
            <person name="Richardson P."/>
        </authorList>
    </citation>
    <scope>NUCLEOTIDE SEQUENCE [LARGE SCALE GENOMIC DNA]</scope>
    <source>
        <strain evidence="6">DSM 10017 / MPOB</strain>
    </source>
</reference>
<organism evidence="5 6">
    <name type="scientific">Syntrophobacter fumaroxidans (strain DSM 10017 / MPOB)</name>
    <dbReference type="NCBI Taxonomy" id="335543"/>
    <lineage>
        <taxon>Bacteria</taxon>
        <taxon>Pseudomonadati</taxon>
        <taxon>Thermodesulfobacteriota</taxon>
        <taxon>Syntrophobacteria</taxon>
        <taxon>Syntrophobacterales</taxon>
        <taxon>Syntrophobacteraceae</taxon>
        <taxon>Syntrophobacter</taxon>
    </lineage>
</organism>
<dbReference type="CDD" id="cd13603">
    <property type="entry name" value="PBP2_TRAP_Siap_TeaA_like"/>
    <property type="match status" value="1"/>
</dbReference>
<evidence type="ECO:0000313" key="6">
    <source>
        <dbReference type="Proteomes" id="UP000001784"/>
    </source>
</evidence>